<dbReference type="EMBL" id="JH930470">
    <property type="protein sequence ID" value="EKM58428.1"/>
    <property type="molecule type" value="Genomic_DNA"/>
</dbReference>
<organism evidence="2 3">
    <name type="scientific">Phanerochaete carnosa (strain HHB-10118-sp)</name>
    <name type="common">White-rot fungus</name>
    <name type="synonym">Peniophora carnosa</name>
    <dbReference type="NCBI Taxonomy" id="650164"/>
    <lineage>
        <taxon>Eukaryota</taxon>
        <taxon>Fungi</taxon>
        <taxon>Dikarya</taxon>
        <taxon>Basidiomycota</taxon>
        <taxon>Agaricomycotina</taxon>
        <taxon>Agaricomycetes</taxon>
        <taxon>Polyporales</taxon>
        <taxon>Phanerochaetaceae</taxon>
        <taxon>Phanerochaete</taxon>
    </lineage>
</organism>
<feature type="region of interest" description="Disordered" evidence="1">
    <location>
        <begin position="317"/>
        <end position="338"/>
    </location>
</feature>
<protein>
    <submittedName>
        <fullName evidence="2">Uncharacterized protein</fullName>
    </submittedName>
</protein>
<sequence length="526" mass="57402">MKFVYYCSGHGYGHATRVSAFASHLLRLTPQPVVHIVSSAPKHVFADSIALGALYRNADIDPVIVQPLAYRVDRVKSIEVLKDFLEKTPQKIKNEANWLRVVGADCVLSDAAFLGCAAANTVGIPSVLITNFTFDSVYSYLSTLIIDETDAKDQLVNALKTHTSPHPPLPLDVPLLRHEVEPLVRHLWEGYRCADLLLRLPGAIPIPSFTEQPLLPSPDWVDVQTRRFTPAIFGHLYQDTSHHTLLNQMPFPCTYPPKAISRAVISAPLLVRSPHPAVYTSGGRQHLLDSVGVPRHLQDDPSIKILIVSFGGQVFHKPSHSRTHSRSSSRLHTPDPSILGPSKQINVALHTHSSYSPVMDVADIKKGMPPEPVSAAAGVETLVNALETNRHAPRRSGSLRVRLERKRSGSLLMIPGAPAASVPTSPVAATVPTFPSVFPPAPTIDEVTENPFGQAATPEEEYKYDVFGTLLPDESWIAIVCGVPKDWAEDGEALPDNFFVAPKDVYMPDLTAVADVLLGKLVSLAF</sequence>
<gene>
    <name evidence="2" type="ORF">PHACADRAFT_117373</name>
</gene>
<dbReference type="STRING" id="650164.K5W3I9"/>
<dbReference type="SUPFAM" id="SSF53756">
    <property type="entry name" value="UDP-Glycosyltransferase/glycogen phosphorylase"/>
    <property type="match status" value="1"/>
</dbReference>
<feature type="compositionally biased region" description="Basic residues" evidence="1">
    <location>
        <begin position="317"/>
        <end position="329"/>
    </location>
</feature>
<accession>K5W3I9</accession>
<evidence type="ECO:0000313" key="2">
    <source>
        <dbReference type="EMBL" id="EKM58428.1"/>
    </source>
</evidence>
<dbReference type="InterPro" id="IPR053205">
    <property type="entry name" value="GHMP_kinase_L-arabinokinase"/>
</dbReference>
<dbReference type="PANTHER" id="PTHR38134:SF2">
    <property type="entry name" value="GALACTOKINASE"/>
    <property type="match status" value="1"/>
</dbReference>
<dbReference type="HOGENOM" id="CLU_019516_0_0_1"/>
<dbReference type="KEGG" id="pco:PHACADRAFT_117373"/>
<dbReference type="PANTHER" id="PTHR38134">
    <property type="entry name" value="SLR1395 PROTEIN"/>
    <property type="match status" value="1"/>
</dbReference>
<evidence type="ECO:0000256" key="1">
    <source>
        <dbReference type="SAM" id="MobiDB-lite"/>
    </source>
</evidence>
<name>K5W3I9_PHACS</name>
<dbReference type="RefSeq" id="XP_007393740.1">
    <property type="nucleotide sequence ID" value="XM_007393678.1"/>
</dbReference>
<dbReference type="OrthoDB" id="1684102at2759"/>
<dbReference type="InParanoid" id="K5W3I9"/>
<keyword evidence="3" id="KW-1185">Reference proteome</keyword>
<dbReference type="AlphaFoldDB" id="K5W3I9"/>
<dbReference type="GeneID" id="18907796"/>
<feature type="non-terminal residue" evidence="2">
    <location>
        <position position="526"/>
    </location>
</feature>
<evidence type="ECO:0000313" key="3">
    <source>
        <dbReference type="Proteomes" id="UP000008370"/>
    </source>
</evidence>
<dbReference type="Proteomes" id="UP000008370">
    <property type="component" value="Unassembled WGS sequence"/>
</dbReference>
<reference evidence="2 3" key="1">
    <citation type="journal article" date="2012" name="BMC Genomics">
        <title>Comparative genomics of the white-rot fungi, Phanerochaete carnosa and P. chrysosporium, to elucidate the genetic basis of the distinct wood types they colonize.</title>
        <authorList>
            <person name="Suzuki H."/>
            <person name="MacDonald J."/>
            <person name="Syed K."/>
            <person name="Salamov A."/>
            <person name="Hori C."/>
            <person name="Aerts A."/>
            <person name="Henrissat B."/>
            <person name="Wiebenga A."/>
            <person name="vanKuyk P.A."/>
            <person name="Barry K."/>
            <person name="Lindquist E."/>
            <person name="LaButti K."/>
            <person name="Lapidus A."/>
            <person name="Lucas S."/>
            <person name="Coutinho P."/>
            <person name="Gong Y."/>
            <person name="Samejima M."/>
            <person name="Mahadevan R."/>
            <person name="Abou-Zaid M."/>
            <person name="de Vries R.P."/>
            <person name="Igarashi K."/>
            <person name="Yadav J.S."/>
            <person name="Grigoriev I.V."/>
            <person name="Master E.R."/>
        </authorList>
    </citation>
    <scope>NUCLEOTIDE SEQUENCE [LARGE SCALE GENOMIC DNA]</scope>
    <source>
        <strain evidence="2 3">HHB-10118-sp</strain>
    </source>
</reference>
<proteinExistence type="predicted"/>